<organism evidence="1 2">
    <name type="scientific">bacterium (Candidatus Ratteibacteria) CG01_land_8_20_14_3_00_40_19</name>
    <dbReference type="NCBI Taxonomy" id="2014290"/>
    <lineage>
        <taxon>Bacteria</taxon>
        <taxon>Candidatus Ratteibacteria</taxon>
    </lineage>
</organism>
<reference evidence="2" key="1">
    <citation type="submission" date="2017-09" db="EMBL/GenBank/DDBJ databases">
        <title>Depth-based differentiation of microbial function through sediment-hosted aquifers and enrichment of novel symbionts in the deep terrestrial subsurface.</title>
        <authorList>
            <person name="Probst A.J."/>
            <person name="Ladd B."/>
            <person name="Jarett J.K."/>
            <person name="Geller-Mcgrath D.E."/>
            <person name="Sieber C.M.K."/>
            <person name="Emerson J.B."/>
            <person name="Anantharaman K."/>
            <person name="Thomas B.C."/>
            <person name="Malmstrom R."/>
            <person name="Stieglmeier M."/>
            <person name="Klingl A."/>
            <person name="Woyke T."/>
            <person name="Ryan C.M."/>
            <person name="Banfield J.F."/>
        </authorList>
    </citation>
    <scope>NUCLEOTIDE SEQUENCE [LARGE SCALE GENOMIC DNA]</scope>
</reference>
<name>A0A2M7E9R3_9BACT</name>
<evidence type="ECO:0000313" key="1">
    <source>
        <dbReference type="EMBL" id="PIV64473.1"/>
    </source>
</evidence>
<accession>A0A2M7E9R3</accession>
<sequence>MIRICFFIRPPGYFTPFCEIATSAQDNTGGFAMTRQREVIAKNRETKQSNLIAIRNFVFILTQINTDIH</sequence>
<dbReference type="Proteomes" id="UP000228886">
    <property type="component" value="Unassembled WGS sequence"/>
</dbReference>
<protein>
    <submittedName>
        <fullName evidence="1">Uncharacterized protein</fullName>
    </submittedName>
</protein>
<proteinExistence type="predicted"/>
<evidence type="ECO:0000313" key="2">
    <source>
        <dbReference type="Proteomes" id="UP000228886"/>
    </source>
</evidence>
<dbReference type="AlphaFoldDB" id="A0A2M7E9R3"/>
<gene>
    <name evidence="1" type="ORF">COS11_01990</name>
</gene>
<comment type="caution">
    <text evidence="1">The sequence shown here is derived from an EMBL/GenBank/DDBJ whole genome shotgun (WGS) entry which is preliminary data.</text>
</comment>
<dbReference type="EMBL" id="PETL01000102">
    <property type="protein sequence ID" value="PIV64473.1"/>
    <property type="molecule type" value="Genomic_DNA"/>
</dbReference>